<dbReference type="Gene3D" id="3.40.50.1820">
    <property type="entry name" value="alpha/beta hydrolase"/>
    <property type="match status" value="1"/>
</dbReference>
<dbReference type="RefSeq" id="WP_286215111.1">
    <property type="nucleotide sequence ID" value="NZ_AP027452.1"/>
</dbReference>
<evidence type="ECO:0000256" key="2">
    <source>
        <dbReference type="ARBA" id="ARBA00022801"/>
    </source>
</evidence>
<protein>
    <submittedName>
        <fullName evidence="5">Acetyl esterase</fullName>
        <ecNumber evidence="5">3.1.1.-</ecNumber>
    </submittedName>
</protein>
<dbReference type="PANTHER" id="PTHR48081:SF8">
    <property type="entry name" value="ALPHA_BETA HYDROLASE FOLD-3 DOMAIN-CONTAINING PROTEIN-RELATED"/>
    <property type="match status" value="1"/>
</dbReference>
<evidence type="ECO:0000313" key="6">
    <source>
        <dbReference type="Proteomes" id="UP001241092"/>
    </source>
</evidence>
<keyword evidence="2 5" id="KW-0378">Hydrolase</keyword>
<evidence type="ECO:0000256" key="1">
    <source>
        <dbReference type="ARBA" id="ARBA00010515"/>
    </source>
</evidence>
<dbReference type="AlphaFoldDB" id="A0AAI8XKI5"/>
<evidence type="ECO:0000313" key="5">
    <source>
        <dbReference type="EMBL" id="BDY28569.1"/>
    </source>
</evidence>
<dbReference type="Proteomes" id="UP001241092">
    <property type="component" value="Chromosome"/>
</dbReference>
<feature type="domain" description="Alpha/beta hydrolase fold-3" evidence="4">
    <location>
        <begin position="80"/>
        <end position="285"/>
    </location>
</feature>
<dbReference type="PANTHER" id="PTHR48081">
    <property type="entry name" value="AB HYDROLASE SUPERFAMILY PROTEIN C4A8.06C"/>
    <property type="match status" value="1"/>
</dbReference>
<dbReference type="InterPro" id="IPR050300">
    <property type="entry name" value="GDXG_lipolytic_enzyme"/>
</dbReference>
<dbReference type="InterPro" id="IPR029058">
    <property type="entry name" value="AB_hydrolase_fold"/>
</dbReference>
<gene>
    <name evidence="5" type="primary">aes_4</name>
    <name evidence="5" type="ORF">hbim_02503</name>
</gene>
<dbReference type="SUPFAM" id="SSF53474">
    <property type="entry name" value="alpha/beta-Hydrolases"/>
    <property type="match status" value="1"/>
</dbReference>
<dbReference type="PROSITE" id="PS01173">
    <property type="entry name" value="LIPASE_GDXG_HIS"/>
    <property type="match status" value="1"/>
</dbReference>
<dbReference type="InterPro" id="IPR013094">
    <property type="entry name" value="AB_hydrolase_3"/>
</dbReference>
<organism evidence="5 6">
    <name type="scientific">Mycolicibacterium mageritense</name>
    <name type="common">Mycobacterium mageritense</name>
    <dbReference type="NCBI Taxonomy" id="53462"/>
    <lineage>
        <taxon>Bacteria</taxon>
        <taxon>Bacillati</taxon>
        <taxon>Actinomycetota</taxon>
        <taxon>Actinomycetes</taxon>
        <taxon>Mycobacteriales</taxon>
        <taxon>Mycobacteriaceae</taxon>
        <taxon>Mycolicibacterium</taxon>
    </lineage>
</organism>
<reference evidence="5" key="1">
    <citation type="submission" date="2023-03" db="EMBL/GenBank/DDBJ databases">
        <title>Draft genome sequence of a Mycolicibacterium mageritense strain H4_3_1 isolated from a hybrid biological-inorganic system reactor.</title>
        <authorList>
            <person name="Feng X."/>
            <person name="Kazama D."/>
            <person name="Sato K."/>
            <person name="Kobayashi H."/>
        </authorList>
    </citation>
    <scope>NUCLEOTIDE SEQUENCE</scope>
    <source>
        <strain evidence="5">H4_3_1</strain>
    </source>
</reference>
<comment type="similarity">
    <text evidence="1">Belongs to the 'GDXG' lipolytic enzyme family.</text>
</comment>
<proteinExistence type="inferred from homology"/>
<feature type="active site" evidence="3">
    <location>
        <position position="158"/>
    </location>
</feature>
<dbReference type="PROSITE" id="PS01174">
    <property type="entry name" value="LIPASE_GDXG_SER"/>
    <property type="match status" value="1"/>
</dbReference>
<evidence type="ECO:0000256" key="3">
    <source>
        <dbReference type="PROSITE-ProRule" id="PRU10038"/>
    </source>
</evidence>
<dbReference type="InterPro" id="IPR033140">
    <property type="entry name" value="Lipase_GDXG_put_SER_AS"/>
</dbReference>
<name>A0AAI8XKI5_MYCME</name>
<accession>A0AAI8XKI5</accession>
<dbReference type="EMBL" id="AP027452">
    <property type="protein sequence ID" value="BDY28569.1"/>
    <property type="molecule type" value="Genomic_DNA"/>
</dbReference>
<dbReference type="GO" id="GO:0016787">
    <property type="term" value="F:hydrolase activity"/>
    <property type="evidence" value="ECO:0007669"/>
    <property type="project" value="UniProtKB-KW"/>
</dbReference>
<evidence type="ECO:0000259" key="4">
    <source>
        <dbReference type="Pfam" id="PF07859"/>
    </source>
</evidence>
<dbReference type="InterPro" id="IPR002168">
    <property type="entry name" value="Lipase_GDXG_HIS_AS"/>
</dbReference>
<dbReference type="EC" id="3.1.1.-" evidence="5"/>
<dbReference type="Pfam" id="PF07859">
    <property type="entry name" value="Abhydrolase_3"/>
    <property type="match status" value="1"/>
</dbReference>
<sequence length="310" mass="32862">MSVLHPQVQQLVQSLSGRPAPQPWEIPITAYREAGEKLIALAGDIDKRCTVNDFTIPVRQGSVTARSYRPPVAGPALPGVVYLHGGAFVRGSLDTHDRLCRKLCVRGGFVVISVAYRLAPEARFPAAHHDAADATAWVSEHADELGIDAEALAVAGDSSGGALAASVALASREQGPPVRAQGLLCPALDATMSSDSVQKYKDGPFLTRAALEWAYGMYIPEFDDRDSSLASPLLRQNLKGAPPAVIVSAQVDPVADDAQRYSDRLAAAGVNVKAHEYEGMPHSFPLLAGVLDDGDHAITVFATELAALLR</sequence>